<dbReference type="PANTHER" id="PTHR15020">
    <property type="entry name" value="FLAVIN REDUCTASE-RELATED"/>
    <property type="match status" value="1"/>
</dbReference>
<protein>
    <recommendedName>
        <fullName evidence="2">NAD(P)-binding domain-containing protein</fullName>
    </recommendedName>
</protein>
<dbReference type="PANTHER" id="PTHR15020:SF11">
    <property type="entry name" value="OS06G0360300 PROTEIN"/>
    <property type="match status" value="1"/>
</dbReference>
<reference evidence="3" key="1">
    <citation type="submission" date="2021-01" db="EMBL/GenBank/DDBJ databases">
        <authorList>
            <person name="Corre E."/>
            <person name="Pelletier E."/>
            <person name="Niang G."/>
            <person name="Scheremetjew M."/>
            <person name="Finn R."/>
            <person name="Kale V."/>
            <person name="Holt S."/>
            <person name="Cochrane G."/>
            <person name="Meng A."/>
            <person name="Brown T."/>
            <person name="Cohen L."/>
        </authorList>
    </citation>
    <scope>NUCLEOTIDE SEQUENCE</scope>
    <source>
        <strain evidence="3">Grunow 1884</strain>
    </source>
</reference>
<dbReference type="Gene3D" id="3.40.50.720">
    <property type="entry name" value="NAD(P)-binding Rossmann-like Domain"/>
    <property type="match status" value="1"/>
</dbReference>
<gene>
    <name evidence="3" type="ORF">OSIN01602_LOCUS6873</name>
</gene>
<dbReference type="SUPFAM" id="SSF51735">
    <property type="entry name" value="NAD(P)-binding Rossmann-fold domains"/>
    <property type="match status" value="1"/>
</dbReference>
<sequence>MAPARTCVVLSFILSAASAVAAIATPLRMSSNAQKVAVIGTTGRLGRQAVLQLSKASVPVRCLIRRPIDPTAKPSIEKESSSAEVAAFLAGLPNVEMVRGDVTDKESLSELLEGCSAVLALHGAGPTGLKSLVPMLNPESDSRHAKQINYVGVKNIIEAAKNSGSCKRIVRVTGKGENPWSFFSILINMLGSMAKAWNYEGEELLRQCKDVDYTIVRPGVMGRDNCPNGKVLAIADNGGDLPVSAVPHEQIASLCIECLQYPNAARSTLTAMNVEPGTGEETYAPLLANVKPDTRDFPGSLLEEHKKAARTGAAALFAIFIIFSQGCLLLGKKLVLGLLAILNK</sequence>
<evidence type="ECO:0000313" key="3">
    <source>
        <dbReference type="EMBL" id="CAD9332967.1"/>
    </source>
</evidence>
<keyword evidence="1" id="KW-0732">Signal</keyword>
<evidence type="ECO:0000256" key="1">
    <source>
        <dbReference type="SAM" id="SignalP"/>
    </source>
</evidence>
<dbReference type="InterPro" id="IPR036291">
    <property type="entry name" value="NAD(P)-bd_dom_sf"/>
</dbReference>
<organism evidence="3">
    <name type="scientific">Trieres chinensis</name>
    <name type="common">Marine centric diatom</name>
    <name type="synonym">Odontella sinensis</name>
    <dbReference type="NCBI Taxonomy" id="1514140"/>
    <lineage>
        <taxon>Eukaryota</taxon>
        <taxon>Sar</taxon>
        <taxon>Stramenopiles</taxon>
        <taxon>Ochrophyta</taxon>
        <taxon>Bacillariophyta</taxon>
        <taxon>Mediophyceae</taxon>
        <taxon>Biddulphiophycidae</taxon>
        <taxon>Eupodiscales</taxon>
        <taxon>Parodontellaceae</taxon>
        <taxon>Trieres</taxon>
    </lineage>
</organism>
<feature type="chain" id="PRO_5031077227" description="NAD(P)-binding domain-containing protein" evidence="1">
    <location>
        <begin position="23"/>
        <end position="344"/>
    </location>
</feature>
<name>A0A7S2EFU0_TRICV</name>
<dbReference type="InterPro" id="IPR016040">
    <property type="entry name" value="NAD(P)-bd_dom"/>
</dbReference>
<dbReference type="EMBL" id="HBGO01012383">
    <property type="protein sequence ID" value="CAD9332967.1"/>
    <property type="molecule type" value="Transcribed_RNA"/>
</dbReference>
<evidence type="ECO:0000259" key="2">
    <source>
        <dbReference type="Pfam" id="PF13460"/>
    </source>
</evidence>
<dbReference type="AlphaFoldDB" id="A0A7S2EFU0"/>
<dbReference type="Pfam" id="PF13460">
    <property type="entry name" value="NAD_binding_10"/>
    <property type="match status" value="1"/>
</dbReference>
<feature type="signal peptide" evidence="1">
    <location>
        <begin position="1"/>
        <end position="22"/>
    </location>
</feature>
<feature type="domain" description="NAD(P)-binding" evidence="2">
    <location>
        <begin position="40"/>
        <end position="261"/>
    </location>
</feature>
<accession>A0A7S2EFU0</accession>
<proteinExistence type="predicted"/>